<dbReference type="EMBL" id="CAKOFQ010009613">
    <property type="protein sequence ID" value="CAH2018100.1"/>
    <property type="molecule type" value="Genomic_DNA"/>
</dbReference>
<name>A0A9P0VRI0_ACAOB</name>
<comment type="caution">
    <text evidence="3">The sequence shown here is derived from an EMBL/GenBank/DDBJ whole genome shotgun (WGS) entry which is preliminary data.</text>
</comment>
<dbReference type="PANTHER" id="PTHR46850:SF1">
    <property type="entry name" value="CHROMODOMAIN-HELICASE-DNA-BINDING PROTEIN 9"/>
    <property type="match status" value="1"/>
</dbReference>
<dbReference type="OrthoDB" id="5857104at2759"/>
<dbReference type="Proteomes" id="UP001152888">
    <property type="component" value="Unassembled WGS sequence"/>
</dbReference>
<protein>
    <recommendedName>
        <fullName evidence="2">Myb-like domain-containing protein</fullName>
    </recommendedName>
</protein>
<dbReference type="InterPro" id="IPR051493">
    <property type="entry name" value="CHD"/>
</dbReference>
<accession>A0A9P0VRI0</accession>
<gene>
    <name evidence="3" type="ORF">ACAOBT_LOCUS36428</name>
</gene>
<dbReference type="Pfam" id="PF23078">
    <property type="entry name" value="HTH_CHD6-9"/>
    <property type="match status" value="1"/>
</dbReference>
<reference evidence="3" key="1">
    <citation type="submission" date="2022-03" db="EMBL/GenBank/DDBJ databases">
        <authorList>
            <person name="Sayadi A."/>
        </authorList>
    </citation>
    <scope>NUCLEOTIDE SEQUENCE</scope>
</reference>
<sequence length="412" mass="47822">MFQMERQGKQALEQQSSKEREKLTINKRWTKREEADFFRVVSSYGVIYYRKKKAYDWTRFKQLAKLEKKSDEELTEYYKNFVIMCKKQTGMNVDESSYDNTIEHIVEEKARRTLERLELLSRIREEVLTHPKLDERLRVCLVSADMPDWWIPGKHDKDLLLGVAKHGLGRTDYYLLNDPDLSFHEVLRKKVRSNSLDSKEAIKLESHEDILKFDKDEILVKLEKGEGTLKIEKVAVKKETLEEKKSGDEDKVNLTLVKGDKCETKEQLDETVGISEQKDEEDKEPVKEGDEDKESMKKESDTKSESEKFESDTESKKSEVEDLCKTKVEKSKSPPPKTPSTDPETDLCSKQAAELKAMFPDLEVIQPLSRLSQVDTFVLRDKQASGALDFSETTVAQLFNNAVKWPKEYAIQ</sequence>
<feature type="domain" description="Myb-like" evidence="2">
    <location>
        <begin position="25"/>
        <end position="84"/>
    </location>
</feature>
<evidence type="ECO:0000313" key="3">
    <source>
        <dbReference type="EMBL" id="CAH2018100.1"/>
    </source>
</evidence>
<dbReference type="SMART" id="SM00717">
    <property type="entry name" value="SANT"/>
    <property type="match status" value="1"/>
</dbReference>
<feature type="region of interest" description="Disordered" evidence="1">
    <location>
        <begin position="265"/>
        <end position="347"/>
    </location>
</feature>
<evidence type="ECO:0000313" key="4">
    <source>
        <dbReference type="Proteomes" id="UP001152888"/>
    </source>
</evidence>
<feature type="compositionally biased region" description="Basic and acidic residues" evidence="1">
    <location>
        <begin position="284"/>
        <end position="332"/>
    </location>
</feature>
<dbReference type="InterPro" id="IPR001005">
    <property type="entry name" value="SANT/Myb"/>
</dbReference>
<proteinExistence type="predicted"/>
<dbReference type="PANTHER" id="PTHR46850">
    <property type="entry name" value="CHROMODOMAIN-HELICASE-DNA-BINDING PROTEIN 9"/>
    <property type="match status" value="1"/>
</dbReference>
<organism evidence="3 4">
    <name type="scientific">Acanthoscelides obtectus</name>
    <name type="common">Bean weevil</name>
    <name type="synonym">Bruchus obtectus</name>
    <dbReference type="NCBI Taxonomy" id="200917"/>
    <lineage>
        <taxon>Eukaryota</taxon>
        <taxon>Metazoa</taxon>
        <taxon>Ecdysozoa</taxon>
        <taxon>Arthropoda</taxon>
        <taxon>Hexapoda</taxon>
        <taxon>Insecta</taxon>
        <taxon>Pterygota</taxon>
        <taxon>Neoptera</taxon>
        <taxon>Endopterygota</taxon>
        <taxon>Coleoptera</taxon>
        <taxon>Polyphaga</taxon>
        <taxon>Cucujiformia</taxon>
        <taxon>Chrysomeloidea</taxon>
        <taxon>Chrysomelidae</taxon>
        <taxon>Bruchinae</taxon>
        <taxon>Bruchini</taxon>
        <taxon>Acanthoscelides</taxon>
    </lineage>
</organism>
<dbReference type="Gene3D" id="1.10.10.60">
    <property type="entry name" value="Homeodomain-like"/>
    <property type="match status" value="1"/>
</dbReference>
<evidence type="ECO:0000259" key="2">
    <source>
        <dbReference type="SMART" id="SM00717"/>
    </source>
</evidence>
<evidence type="ECO:0000256" key="1">
    <source>
        <dbReference type="SAM" id="MobiDB-lite"/>
    </source>
</evidence>
<dbReference type="AlphaFoldDB" id="A0A9P0VRI0"/>
<keyword evidence="4" id="KW-1185">Reference proteome</keyword>
<dbReference type="InterPro" id="IPR056342">
    <property type="entry name" value="HTH_CHD6-9"/>
</dbReference>